<keyword evidence="3" id="KW-1185">Reference proteome</keyword>
<accession>A0A554NAH2</accession>
<feature type="region of interest" description="Disordered" evidence="1">
    <location>
        <begin position="70"/>
        <end position="104"/>
    </location>
</feature>
<comment type="caution">
    <text evidence="2">The sequence shown here is derived from an EMBL/GenBank/DDBJ whole genome shotgun (WGS) entry which is preliminary data.</text>
</comment>
<protein>
    <submittedName>
        <fullName evidence="2">Uncharacterized protein</fullName>
    </submittedName>
</protein>
<evidence type="ECO:0000256" key="1">
    <source>
        <dbReference type="SAM" id="MobiDB-lite"/>
    </source>
</evidence>
<dbReference type="EMBL" id="QMDX01000004">
    <property type="protein sequence ID" value="TSD14349.1"/>
    <property type="molecule type" value="Genomic_DNA"/>
</dbReference>
<evidence type="ECO:0000313" key="3">
    <source>
        <dbReference type="Proteomes" id="UP000319894"/>
    </source>
</evidence>
<dbReference type="InParanoid" id="A0A554NAH2"/>
<gene>
    <name evidence="2" type="ORF">DP107_08865</name>
</gene>
<dbReference type="AlphaFoldDB" id="A0A554NAH2"/>
<evidence type="ECO:0000313" key="2">
    <source>
        <dbReference type="EMBL" id="TSD14349.1"/>
    </source>
</evidence>
<reference evidence="2 3" key="1">
    <citation type="submission" date="2018-06" db="EMBL/GenBank/DDBJ databases">
        <title>Natronomonas sp. F16-60 a new haloarchaeon isolated from a solar saltern of Isla Cristina, Huelva, Spain.</title>
        <authorList>
            <person name="Duran-Viseras A."/>
            <person name="Sanchez-Porro C."/>
            <person name="Ventosa A."/>
        </authorList>
    </citation>
    <scope>NUCLEOTIDE SEQUENCE [LARGE SCALE GENOMIC DNA]</scope>
    <source>
        <strain evidence="2 3">F16-60</strain>
    </source>
</reference>
<sequence length="104" mass="11046">MSEDPWMYDLSSGVPDGEFRLLAAMPTGEGVGSATLFAAGVDAMRAADAVRSAEPLDANEHAGVIPFEPPLEERADRGGRPARWWAPRRRENGASGTEGGYSAQ</sequence>
<dbReference type="Proteomes" id="UP000319894">
    <property type="component" value="Unassembled WGS sequence"/>
</dbReference>
<proteinExistence type="predicted"/>
<organism evidence="2 3">
    <name type="scientific">Haloglomus irregulare</name>
    <dbReference type="NCBI Taxonomy" id="2234134"/>
    <lineage>
        <taxon>Archaea</taxon>
        <taxon>Methanobacteriati</taxon>
        <taxon>Methanobacteriota</taxon>
        <taxon>Stenosarchaea group</taxon>
        <taxon>Halobacteria</taxon>
        <taxon>Halobacteriales</taxon>
        <taxon>Natronomonadaceae</taxon>
        <taxon>Haloglomus</taxon>
    </lineage>
</organism>
<name>A0A554NAH2_9EURY</name>